<dbReference type="InterPro" id="IPR005532">
    <property type="entry name" value="SUMF_dom"/>
</dbReference>
<feature type="domain" description="Sulfatase-modifying factor enzyme-like" evidence="2">
    <location>
        <begin position="21"/>
        <end position="242"/>
    </location>
</feature>
<dbReference type="SUPFAM" id="SSF56436">
    <property type="entry name" value="C-type lectin-like"/>
    <property type="match status" value="1"/>
</dbReference>
<evidence type="ECO:0000313" key="4">
    <source>
        <dbReference type="Proteomes" id="UP000199424"/>
    </source>
</evidence>
<feature type="chain" id="PRO_5011619203" evidence="1">
    <location>
        <begin position="19"/>
        <end position="247"/>
    </location>
</feature>
<dbReference type="InterPro" id="IPR051043">
    <property type="entry name" value="Sulfatase_Mod_Factor_Kinase"/>
</dbReference>
<evidence type="ECO:0000256" key="1">
    <source>
        <dbReference type="SAM" id="SignalP"/>
    </source>
</evidence>
<dbReference type="InterPro" id="IPR016187">
    <property type="entry name" value="CTDL_fold"/>
</dbReference>
<keyword evidence="4" id="KW-1185">Reference proteome</keyword>
<evidence type="ECO:0000313" key="3">
    <source>
        <dbReference type="EMBL" id="SFR60902.1"/>
    </source>
</evidence>
<proteinExistence type="predicted"/>
<keyword evidence="1" id="KW-0732">Signal</keyword>
<dbReference type="Pfam" id="PF03781">
    <property type="entry name" value="FGE-sulfatase"/>
    <property type="match status" value="1"/>
</dbReference>
<reference evidence="4" key="1">
    <citation type="submission" date="2016-10" db="EMBL/GenBank/DDBJ databases">
        <authorList>
            <person name="Varghese N."/>
            <person name="Submissions S."/>
        </authorList>
    </citation>
    <scope>NUCLEOTIDE SEQUENCE [LARGE SCALE GENOMIC DNA]</scope>
    <source>
        <strain evidence="4">CGMCC 1.7285</strain>
    </source>
</reference>
<name>A0A1I6I2F5_9GAMM</name>
<dbReference type="PANTHER" id="PTHR23150">
    <property type="entry name" value="SULFATASE MODIFYING FACTOR 1, 2"/>
    <property type="match status" value="1"/>
</dbReference>
<dbReference type="EMBL" id="FOYU01000005">
    <property type="protein sequence ID" value="SFR60902.1"/>
    <property type="molecule type" value="Genomic_DNA"/>
</dbReference>
<protein>
    <submittedName>
        <fullName evidence="3">Formylglycine-generating enzyme, required for sulfatase activity, contains SUMF1/FGE domain</fullName>
    </submittedName>
</protein>
<accession>A0A1I6I2F5</accession>
<feature type="signal peptide" evidence="1">
    <location>
        <begin position="1"/>
        <end position="18"/>
    </location>
</feature>
<dbReference type="PANTHER" id="PTHR23150:SF19">
    <property type="entry name" value="FORMYLGLYCINE-GENERATING ENZYME"/>
    <property type="match status" value="1"/>
</dbReference>
<organism evidence="3 4">
    <name type="scientific">Pseudidiomarina maritima</name>
    <dbReference type="NCBI Taxonomy" id="519453"/>
    <lineage>
        <taxon>Bacteria</taxon>
        <taxon>Pseudomonadati</taxon>
        <taxon>Pseudomonadota</taxon>
        <taxon>Gammaproteobacteria</taxon>
        <taxon>Alteromonadales</taxon>
        <taxon>Idiomarinaceae</taxon>
        <taxon>Pseudidiomarina</taxon>
    </lineage>
</organism>
<dbReference type="RefSeq" id="WP_092858744.1">
    <property type="nucleotide sequence ID" value="NZ_FOYU01000005.1"/>
</dbReference>
<dbReference type="Proteomes" id="UP000199424">
    <property type="component" value="Unassembled WGS sequence"/>
</dbReference>
<sequence>MYKWLSVLSMVVAAQAAAEPVIIPAGEYKPAVLLDETVEVVVMPAFKLDAAPVTYAQYLEFVLENSKWRRDNIAAIFHDGNYLKSWSVADQVPAGYESKPVTEVSWFAARAYCDAQGGRLPTLDEWEYASNYYLQQHGLSDKAYAQMLFARHSNPTAYSKQEVDTTIGQLDYMHNRVNEWVEDYQLLLTNGDNNDLLAGSCGDSARFMADFGDASYATFFRYQSRSNYRPQSTTSTLGFRCAYDLEK</sequence>
<evidence type="ECO:0000259" key="2">
    <source>
        <dbReference type="Pfam" id="PF03781"/>
    </source>
</evidence>
<dbReference type="Gene3D" id="3.90.1580.10">
    <property type="entry name" value="paralog of FGE (formylglycine-generating enzyme)"/>
    <property type="match status" value="1"/>
</dbReference>
<dbReference type="AlphaFoldDB" id="A0A1I6I2F5"/>
<dbReference type="InterPro" id="IPR042095">
    <property type="entry name" value="SUMF_sf"/>
</dbReference>
<gene>
    <name evidence="3" type="ORF">SAMN04488070_2320</name>
</gene>
<dbReference type="GO" id="GO:0120147">
    <property type="term" value="F:formylglycine-generating oxidase activity"/>
    <property type="evidence" value="ECO:0007669"/>
    <property type="project" value="TreeGrafter"/>
</dbReference>